<accession>A0ABV2ALC3</accession>
<gene>
    <name evidence="2" type="ORF">MHBO_002120</name>
</gene>
<reference evidence="2 3" key="1">
    <citation type="journal article" date="2024" name="BMC Biol.">
        <title>Comparative genomics of Ascetosporea gives new insight into the evolutionary basis for animal parasitism in Rhizaria.</title>
        <authorList>
            <person name="Hiltunen Thoren M."/>
            <person name="Onut-Brannstrom I."/>
            <person name="Alfjorden A."/>
            <person name="Peckova H."/>
            <person name="Swords F."/>
            <person name="Hooper C."/>
            <person name="Holzer A.S."/>
            <person name="Bass D."/>
            <person name="Burki F."/>
        </authorList>
    </citation>
    <scope>NUCLEOTIDE SEQUENCE [LARGE SCALE GENOMIC DNA]</scope>
    <source>
        <strain evidence="2">20-A016</strain>
    </source>
</reference>
<feature type="compositionally biased region" description="Basic residues" evidence="1">
    <location>
        <begin position="115"/>
        <end position="129"/>
    </location>
</feature>
<feature type="compositionally biased region" description="Basic and acidic residues" evidence="1">
    <location>
        <begin position="82"/>
        <end position="114"/>
    </location>
</feature>
<feature type="region of interest" description="Disordered" evidence="1">
    <location>
        <begin position="55"/>
        <end position="172"/>
    </location>
</feature>
<evidence type="ECO:0000313" key="3">
    <source>
        <dbReference type="Proteomes" id="UP001439008"/>
    </source>
</evidence>
<dbReference type="Proteomes" id="UP001439008">
    <property type="component" value="Unassembled WGS sequence"/>
</dbReference>
<dbReference type="EMBL" id="JBDODL010000680">
    <property type="protein sequence ID" value="MES1920455.1"/>
    <property type="molecule type" value="Genomic_DNA"/>
</dbReference>
<evidence type="ECO:0000256" key="1">
    <source>
        <dbReference type="SAM" id="MobiDB-lite"/>
    </source>
</evidence>
<protein>
    <submittedName>
        <fullName evidence="2">Uncharacterized protein</fullName>
    </submittedName>
</protein>
<evidence type="ECO:0000313" key="2">
    <source>
        <dbReference type="EMBL" id="MES1920455.1"/>
    </source>
</evidence>
<feature type="compositionally biased region" description="Polar residues" evidence="1">
    <location>
        <begin position="137"/>
        <end position="157"/>
    </location>
</feature>
<proteinExistence type="predicted"/>
<comment type="caution">
    <text evidence="2">The sequence shown here is derived from an EMBL/GenBank/DDBJ whole genome shotgun (WGS) entry which is preliminary data.</text>
</comment>
<organism evidence="2 3">
    <name type="scientific">Bonamia ostreae</name>
    <dbReference type="NCBI Taxonomy" id="126728"/>
    <lineage>
        <taxon>Eukaryota</taxon>
        <taxon>Sar</taxon>
        <taxon>Rhizaria</taxon>
        <taxon>Endomyxa</taxon>
        <taxon>Ascetosporea</taxon>
        <taxon>Haplosporida</taxon>
        <taxon>Bonamia</taxon>
    </lineage>
</organism>
<name>A0ABV2ALC3_9EUKA</name>
<sequence>MERILNDLKLDESYIEALEDNYIYSPEEMKKMGENDVIEIFGQKDAAVFIKWQKNSSRTTKNTKSKIQQKTKDSSKSLSKKLSSEKFSPKKPDLEKPPSKSKEDVSEKHLNHTGEHKRRLHRKKKRNSKIPKELLQASPNTAKSIESKQIFQKSLKYNFSPKRTQKSAKMPN</sequence>
<keyword evidence="3" id="KW-1185">Reference proteome</keyword>